<dbReference type="AlphaFoldDB" id="A0A8D8YL02"/>
<evidence type="ECO:0000313" key="3">
    <source>
        <dbReference type="EMBL" id="CAG6730494.1"/>
    </source>
</evidence>
<dbReference type="EMBL" id="HBUF01381533">
    <property type="protein sequence ID" value="CAG6730494.1"/>
    <property type="molecule type" value="Transcribed_RNA"/>
</dbReference>
<keyword evidence="1" id="KW-1133">Transmembrane helix</keyword>
<keyword evidence="1" id="KW-0472">Membrane</keyword>
<evidence type="ECO:0008006" key="4">
    <source>
        <dbReference type="Google" id="ProtNLM"/>
    </source>
</evidence>
<protein>
    <recommendedName>
        <fullName evidence="4">NADH dehydrogenase subunit 6</fullName>
    </recommendedName>
</protein>
<feature type="chain" id="PRO_5034123845" description="NADH dehydrogenase subunit 6" evidence="2">
    <location>
        <begin position="24"/>
        <end position="174"/>
    </location>
</feature>
<feature type="transmembrane region" description="Helical" evidence="1">
    <location>
        <begin position="80"/>
        <end position="101"/>
    </location>
</feature>
<evidence type="ECO:0000256" key="2">
    <source>
        <dbReference type="SAM" id="SignalP"/>
    </source>
</evidence>
<accession>A0A8D8YL02</accession>
<keyword evidence="2" id="KW-0732">Signal</keyword>
<reference evidence="3" key="1">
    <citation type="submission" date="2021-05" db="EMBL/GenBank/DDBJ databases">
        <authorList>
            <person name="Alioto T."/>
            <person name="Alioto T."/>
            <person name="Gomez Garrido J."/>
        </authorList>
    </citation>
    <scope>NUCLEOTIDE SEQUENCE</scope>
</reference>
<name>A0A8D8YL02_9HEMI</name>
<feature type="signal peptide" evidence="2">
    <location>
        <begin position="1"/>
        <end position="23"/>
    </location>
</feature>
<organism evidence="3">
    <name type="scientific">Cacopsylla melanoneura</name>
    <dbReference type="NCBI Taxonomy" id="428564"/>
    <lineage>
        <taxon>Eukaryota</taxon>
        <taxon>Metazoa</taxon>
        <taxon>Ecdysozoa</taxon>
        <taxon>Arthropoda</taxon>
        <taxon>Hexapoda</taxon>
        <taxon>Insecta</taxon>
        <taxon>Pterygota</taxon>
        <taxon>Neoptera</taxon>
        <taxon>Paraneoptera</taxon>
        <taxon>Hemiptera</taxon>
        <taxon>Sternorrhyncha</taxon>
        <taxon>Psylloidea</taxon>
        <taxon>Psyllidae</taxon>
        <taxon>Psyllinae</taxon>
        <taxon>Cacopsylla</taxon>
    </lineage>
</organism>
<evidence type="ECO:0000256" key="1">
    <source>
        <dbReference type="SAM" id="Phobius"/>
    </source>
</evidence>
<proteinExistence type="predicted"/>
<sequence>MSISSCLTKGGLLFVTLTLFASAILSSSLSDNLLLTSCTIPCSNLLLTSCTIPCSNLFLTSCTIPSSNLFLTSSSSGLRSGLFCFLFFLLFLFRWLFLFLLRPEESVGSILTTSDDSGSDELDDVLSGTFTTPPVASSADFFSTVSSPIVFVLFSMASLSSSLSTGTCVPNSSV</sequence>
<keyword evidence="1" id="KW-0812">Transmembrane</keyword>